<dbReference type="AlphaFoldDB" id="G2PMT8"/>
<proteinExistence type="predicted"/>
<protein>
    <submittedName>
        <fullName evidence="2">Uncharacterized protein</fullName>
    </submittedName>
</protein>
<keyword evidence="1" id="KW-0812">Transmembrane</keyword>
<keyword evidence="1" id="KW-0472">Membrane</keyword>
<accession>G2PMT8</accession>
<dbReference type="Proteomes" id="UP000008908">
    <property type="component" value="Chromosome"/>
</dbReference>
<organism evidence="2 3">
    <name type="scientific">Allomuricauda ruestringensis (strain DSM 13258 / CIP 107369 / LMG 19739 / B1)</name>
    <name type="common">Muricauda ruestringensis</name>
    <dbReference type="NCBI Taxonomy" id="886377"/>
    <lineage>
        <taxon>Bacteria</taxon>
        <taxon>Pseudomonadati</taxon>
        <taxon>Bacteroidota</taxon>
        <taxon>Flavobacteriia</taxon>
        <taxon>Flavobacteriales</taxon>
        <taxon>Flavobacteriaceae</taxon>
        <taxon>Flagellimonas</taxon>
    </lineage>
</organism>
<keyword evidence="3" id="KW-1185">Reference proteome</keyword>
<evidence type="ECO:0000256" key="1">
    <source>
        <dbReference type="SAM" id="Phobius"/>
    </source>
</evidence>
<gene>
    <name evidence="2" type="ordered locus">Murru_2211</name>
</gene>
<dbReference type="EMBL" id="CP002999">
    <property type="protein sequence ID" value="AEM71250.1"/>
    <property type="molecule type" value="Genomic_DNA"/>
</dbReference>
<dbReference type="HOGENOM" id="CLU_2789401_0_0_10"/>
<dbReference type="STRING" id="886377.Murru_2211"/>
<evidence type="ECO:0000313" key="2">
    <source>
        <dbReference type="EMBL" id="AEM71250.1"/>
    </source>
</evidence>
<name>G2PMT8_ALLRU</name>
<keyword evidence="1" id="KW-1133">Transmembrane helix</keyword>
<sequence>MTHLTFFYFEILKVPNTTTKYHDECHFQGLIILSLFIYIKIVTFNKWLATKESMLGRHNKLRMAWHVH</sequence>
<evidence type="ECO:0000313" key="3">
    <source>
        <dbReference type="Proteomes" id="UP000008908"/>
    </source>
</evidence>
<reference evidence="2" key="1">
    <citation type="journal article" date="2012" name="Stand. Genomic Sci.">
        <title>Complete genome sequence of the facultatively anaerobic, appendaged bacterium Muricauda ruestringensis type strain (B1(T)).</title>
        <authorList>
            <person name="Huntemann M."/>
            <person name="Teshima H."/>
            <person name="Lapidus A."/>
            <person name="Nolan M."/>
            <person name="Lucas S."/>
            <person name="Hammon N."/>
            <person name="Deshpande S."/>
            <person name="Cheng J.F."/>
            <person name="Tapia R."/>
            <person name="Goodwin L.A."/>
            <person name="Pitluck S."/>
            <person name="Liolios K."/>
            <person name="Pagani I."/>
            <person name="Ivanova N."/>
            <person name="Mavromatis K."/>
            <person name="Mikhailova N."/>
            <person name="Pati A."/>
            <person name="Chen A."/>
            <person name="Palaniappan K."/>
            <person name="Land M."/>
            <person name="Hauser L."/>
            <person name="Pan C."/>
            <person name="Brambilla E.M."/>
            <person name="Rohde M."/>
            <person name="Spring S."/>
            <person name="Goker M."/>
            <person name="Detter J.C."/>
            <person name="Bristow J."/>
            <person name="Eisen J.A."/>
            <person name="Markowitz V."/>
            <person name="Hugenholtz P."/>
            <person name="Kyrpides N.C."/>
            <person name="Klenk H.P."/>
            <person name="Woyke T."/>
        </authorList>
    </citation>
    <scope>NUCLEOTIDE SEQUENCE [LARGE SCALE GENOMIC DNA]</scope>
    <source>
        <strain evidence="2">DSM 13258</strain>
    </source>
</reference>
<feature type="transmembrane region" description="Helical" evidence="1">
    <location>
        <begin position="27"/>
        <end position="48"/>
    </location>
</feature>
<dbReference type="KEGG" id="mrs:Murru_2211"/>